<dbReference type="OrthoDB" id="10445903at2759"/>
<proteinExistence type="predicted"/>
<dbReference type="HOGENOM" id="CLU_1917056_0_0_1"/>
<dbReference type="RefSeq" id="XP_007804678.1">
    <property type="nucleotide sequence ID" value="XM_007806487.1"/>
</dbReference>
<evidence type="ECO:0000313" key="2">
    <source>
        <dbReference type="Proteomes" id="UP000019373"/>
    </source>
</evidence>
<dbReference type="EMBL" id="KE721401">
    <property type="protein sequence ID" value="ERF69648.1"/>
    <property type="molecule type" value="Genomic_DNA"/>
</dbReference>
<gene>
    <name evidence="1" type="ORF">EPUS_03640</name>
</gene>
<dbReference type="AlphaFoldDB" id="U1GC84"/>
<keyword evidence="2" id="KW-1185">Reference proteome</keyword>
<accession>U1GC84</accession>
<dbReference type="Proteomes" id="UP000019373">
    <property type="component" value="Unassembled WGS sequence"/>
</dbReference>
<name>U1GC84_ENDPU</name>
<evidence type="ECO:0000313" key="1">
    <source>
        <dbReference type="EMBL" id="ERF69648.1"/>
    </source>
</evidence>
<reference evidence="2" key="1">
    <citation type="journal article" date="2014" name="BMC Genomics">
        <title>Genome characteristics reveal the impact of lichenization on lichen-forming fungus Endocarpon pusillum Hedwig (Verrucariales, Ascomycota).</title>
        <authorList>
            <person name="Wang Y.-Y."/>
            <person name="Liu B."/>
            <person name="Zhang X.-Y."/>
            <person name="Zhou Q.-M."/>
            <person name="Zhang T."/>
            <person name="Li H."/>
            <person name="Yu Y.-F."/>
            <person name="Zhang X.-L."/>
            <person name="Hao X.-Y."/>
            <person name="Wang M."/>
            <person name="Wang L."/>
            <person name="Wei J.-C."/>
        </authorList>
    </citation>
    <scope>NUCLEOTIDE SEQUENCE [LARGE SCALE GENOMIC DNA]</scope>
    <source>
        <strain evidence="2">Z07020 / HMAS-L-300199</strain>
    </source>
</reference>
<protein>
    <submittedName>
        <fullName evidence="1">Uncharacterized protein</fullName>
    </submittedName>
</protein>
<dbReference type="GeneID" id="19238679"/>
<organism evidence="1 2">
    <name type="scientific">Endocarpon pusillum (strain Z07020 / HMAS-L-300199)</name>
    <name type="common">Lichen-forming fungus</name>
    <dbReference type="NCBI Taxonomy" id="1263415"/>
    <lineage>
        <taxon>Eukaryota</taxon>
        <taxon>Fungi</taxon>
        <taxon>Dikarya</taxon>
        <taxon>Ascomycota</taxon>
        <taxon>Pezizomycotina</taxon>
        <taxon>Eurotiomycetes</taxon>
        <taxon>Chaetothyriomycetidae</taxon>
        <taxon>Verrucariales</taxon>
        <taxon>Verrucariaceae</taxon>
        <taxon>Endocarpon</taxon>
    </lineage>
</organism>
<sequence length="132" mass="15812">MELHIRKEQMCWSLQETCPDSDAPLYIFEDITSTIKECVRDLRRFLHSQRWNWADSRRSRACDSEDVMEDITAWWHGSADAAEDEELACKENLDWVDEIAWDRHWVDDDWKRKGAIEAAIMRLRVAEWVKKL</sequence>